<keyword evidence="1" id="KW-0645">Protease</keyword>
<dbReference type="EMBL" id="JACMSF010000028">
    <property type="protein sequence ID" value="MBC2904674.1"/>
    <property type="molecule type" value="Genomic_DNA"/>
</dbReference>
<reference evidence="1 2" key="1">
    <citation type="submission" date="2020-08" db="EMBL/GenBank/DDBJ databases">
        <title>Streptomyces sp. PSKA01 genome sequencing and assembly.</title>
        <authorList>
            <person name="Mandal S."/>
            <person name="Maiti P.K."/>
            <person name="Das P."/>
        </authorList>
    </citation>
    <scope>NUCLEOTIDE SEQUENCE [LARGE SCALE GENOMIC DNA]</scope>
    <source>
        <strain evidence="1 2">PSKA01</strain>
    </source>
</reference>
<organism evidence="1 2">
    <name type="scientific">Streptomyces cupreus</name>
    <dbReference type="NCBI Taxonomy" id="2759956"/>
    <lineage>
        <taxon>Bacteria</taxon>
        <taxon>Bacillati</taxon>
        <taxon>Actinomycetota</taxon>
        <taxon>Actinomycetes</taxon>
        <taxon>Kitasatosporales</taxon>
        <taxon>Streptomycetaceae</taxon>
        <taxon>Streptomyces</taxon>
    </lineage>
</organism>
<evidence type="ECO:0000313" key="1">
    <source>
        <dbReference type="EMBL" id="MBC2904674.1"/>
    </source>
</evidence>
<dbReference type="Proteomes" id="UP000584670">
    <property type="component" value="Unassembled WGS sequence"/>
</dbReference>
<dbReference type="Gene3D" id="3.40.50.300">
    <property type="entry name" value="P-loop containing nucleotide triphosphate hydrolases"/>
    <property type="match status" value="1"/>
</dbReference>
<dbReference type="SUPFAM" id="SSF50494">
    <property type="entry name" value="Trypsin-like serine proteases"/>
    <property type="match status" value="1"/>
</dbReference>
<dbReference type="Gene3D" id="2.40.10.120">
    <property type="match status" value="1"/>
</dbReference>
<dbReference type="InterPro" id="IPR027417">
    <property type="entry name" value="P-loop_NTPase"/>
</dbReference>
<protein>
    <submittedName>
        <fullName evidence="1">Serine protease</fullName>
    </submittedName>
</protein>
<dbReference type="Pfam" id="PF13365">
    <property type="entry name" value="Trypsin_2"/>
    <property type="match status" value="1"/>
</dbReference>
<name>A0A7X1MAT4_9ACTN</name>
<gene>
    <name evidence="1" type="ORF">H4N64_24340</name>
</gene>
<proteinExistence type="predicted"/>
<dbReference type="GO" id="GO:0008233">
    <property type="term" value="F:peptidase activity"/>
    <property type="evidence" value="ECO:0007669"/>
    <property type="project" value="UniProtKB-KW"/>
</dbReference>
<comment type="caution">
    <text evidence="1">The sequence shown here is derived from an EMBL/GenBank/DDBJ whole genome shotgun (WGS) entry which is preliminary data.</text>
</comment>
<accession>A0A7X1MAT4</accession>
<sequence length="1358" mass="145756">MVDSLAGRCAEVLVEQDGGTGYGSGLRLATSLVVTAGHVVEGGGLVRVRLSGGAPDEIVVTGRTVWRGDRLDVALVELAPDVPLDEVAPMAIGVVPDETDGRLAFTAIGFPRHQSWTDTDTATWRDSDQIDGVIPLGSSVKRGRLLLHRADGRRLEARDWSGFSGAGVVCEASAVGVVVESAHSGALEAVRLATVIGAYEPRAEGEREPEPSATAARQLLASHGVLPQTLSGTERRRPAYEAMLRQYAARCAELTGRDRELTDLLTFATGPDPYLMLVAGPWAGKTSLVTHFATGSHPALDVVSFVISRRDGQMRVQQFHRAMCDQLAALLGEFPPAEPDAAAFLSLWGRAMRIPGRSLLLLVDGLDENDYRELAEPSIAAQLPTTLGPTAHVLVTSRHSDLPLDVDGNHPLRTCRRQTLTPFPAAKSLLLRARQELDHLLTEPLPRTVLTTMTAAGGALSNRDIASIVNDSPLTIRRTLERQLSRVVEPRPGTPTRYTLAHDTLAAAVQEDLEPEEFTHTRTAIDDWALGFATANWPDDTPDYLTEAYPTLLLTEGAGRTLAALASPARRALLRRRTDGDLAALSELSNAARLLEAAPDCDLTLLTRVSLLRRQIEADNFTMPATYPLLLVRLGRAEEGIQLARTLQNVYVQADALLAIGEHLLDSRPAEARNLIHEAMAVPGRLSLERMAHTVRAALPLARHGEPAAADLAREALTDSGDERGWSLTTVADTLAEIDPALTRTLIEEAIAHADAEDRPDFCGLLAPAFAALGDLDRLVQHLADLDRDDRKRALLTACGEHFAKGGRRNVPEVLLTALNHEFTASELVESAPYQDEDRARHLLALPAQSSPGLDLDELAYKALAAHGLDPRRPGASDELLADAAASALINGHLSLAVSLAQDIANPSVRADHLAETALGLLDSDTPQNAAVVAREVEAALDETRNTPPPTVLAAFARAADTAGRADLAMPALELALHTVLQDSDDSHTRWEAQAVASTAARLDRLDHTLTIAKGVEADQLDRIDILLHAATAVAAHGNHRTADLDLLIAQVTEGIEKSTDPSVAGWRTRVTHELISLHLRAGHAETALALARRLAKTDLPGRTLQFRAHLVSDDIPSAISLIHETALTMPSGSPRGPARCQELAAAMIVEMCDAGHQHLCRDVTALLARTADPGVTLESGLWARPWLTTACLATGLTDDFTRLLDTLQHATLVTGADYGTQTVPVETVVRLRLWDRFHAEARRLSEVLAEVVLTDMIKAMLEAGLLTEALPLIDDLQDDAAYCLALAAATTSPPPVDLVKRSLAHGFTEDVIAPLAALEPACLQEIAAQLGVIRLPAEQMTHRAPIRTGASDLPQKL</sequence>
<keyword evidence="1" id="KW-0378">Hydrolase</keyword>
<dbReference type="GO" id="GO:0006508">
    <property type="term" value="P:proteolysis"/>
    <property type="evidence" value="ECO:0007669"/>
    <property type="project" value="UniProtKB-KW"/>
</dbReference>
<keyword evidence="2" id="KW-1185">Reference proteome</keyword>
<dbReference type="RefSeq" id="WP_186284542.1">
    <property type="nucleotide sequence ID" value="NZ_JACMSF010000028.1"/>
</dbReference>
<evidence type="ECO:0000313" key="2">
    <source>
        <dbReference type="Proteomes" id="UP000584670"/>
    </source>
</evidence>
<dbReference type="InterPro" id="IPR009003">
    <property type="entry name" value="Peptidase_S1_PA"/>
</dbReference>